<protein>
    <submittedName>
        <fullName evidence="5">Response regulator</fullName>
    </submittedName>
</protein>
<name>A0ABW4ZMP0_9SPHI</name>
<feature type="domain" description="Response regulatory" evidence="4">
    <location>
        <begin position="3"/>
        <end position="117"/>
    </location>
</feature>
<dbReference type="SMART" id="SM00448">
    <property type="entry name" value="REC"/>
    <property type="match status" value="1"/>
</dbReference>
<dbReference type="Proteomes" id="UP001597387">
    <property type="component" value="Unassembled WGS sequence"/>
</dbReference>
<reference evidence="6" key="1">
    <citation type="journal article" date="2019" name="Int. J. Syst. Evol. Microbiol.">
        <title>The Global Catalogue of Microorganisms (GCM) 10K type strain sequencing project: providing services to taxonomists for standard genome sequencing and annotation.</title>
        <authorList>
            <consortium name="The Broad Institute Genomics Platform"/>
            <consortium name="The Broad Institute Genome Sequencing Center for Infectious Disease"/>
            <person name="Wu L."/>
            <person name="Ma J."/>
        </authorList>
    </citation>
    <scope>NUCLEOTIDE SEQUENCE [LARGE SCALE GENOMIC DNA]</scope>
    <source>
        <strain evidence="6">KCTC 42217</strain>
    </source>
</reference>
<dbReference type="SUPFAM" id="SSF52172">
    <property type="entry name" value="CheY-like"/>
    <property type="match status" value="1"/>
</dbReference>
<keyword evidence="6" id="KW-1185">Reference proteome</keyword>
<evidence type="ECO:0000256" key="1">
    <source>
        <dbReference type="ARBA" id="ARBA00022553"/>
    </source>
</evidence>
<gene>
    <name evidence="5" type="ORF">ACFSJU_13305</name>
</gene>
<dbReference type="RefSeq" id="WP_255900979.1">
    <property type="nucleotide sequence ID" value="NZ_JAFMZO010000002.1"/>
</dbReference>
<evidence type="ECO:0000256" key="3">
    <source>
        <dbReference type="PROSITE-ProRule" id="PRU00169"/>
    </source>
</evidence>
<dbReference type="PANTHER" id="PTHR44591">
    <property type="entry name" value="STRESS RESPONSE REGULATOR PROTEIN 1"/>
    <property type="match status" value="1"/>
</dbReference>
<evidence type="ECO:0000313" key="6">
    <source>
        <dbReference type="Proteomes" id="UP001597387"/>
    </source>
</evidence>
<dbReference type="InterPro" id="IPR001789">
    <property type="entry name" value="Sig_transdc_resp-reg_receiver"/>
</dbReference>
<dbReference type="InterPro" id="IPR011006">
    <property type="entry name" value="CheY-like_superfamily"/>
</dbReference>
<feature type="modified residue" description="4-aspartylphosphate" evidence="3">
    <location>
        <position position="52"/>
    </location>
</feature>
<dbReference type="InterPro" id="IPR050595">
    <property type="entry name" value="Bact_response_regulator"/>
</dbReference>
<organism evidence="5 6">
    <name type="scientific">Paradesertivirga mongoliensis</name>
    <dbReference type="NCBI Taxonomy" id="2100740"/>
    <lineage>
        <taxon>Bacteria</taxon>
        <taxon>Pseudomonadati</taxon>
        <taxon>Bacteroidota</taxon>
        <taxon>Sphingobacteriia</taxon>
        <taxon>Sphingobacteriales</taxon>
        <taxon>Sphingobacteriaceae</taxon>
        <taxon>Paradesertivirga</taxon>
    </lineage>
</organism>
<dbReference type="Pfam" id="PF00072">
    <property type="entry name" value="Response_reg"/>
    <property type="match status" value="1"/>
</dbReference>
<accession>A0ABW4ZMP0</accession>
<evidence type="ECO:0000313" key="5">
    <source>
        <dbReference type="EMBL" id="MFD2163378.1"/>
    </source>
</evidence>
<keyword evidence="2" id="KW-0902">Two-component regulatory system</keyword>
<evidence type="ECO:0000259" key="4">
    <source>
        <dbReference type="PROSITE" id="PS50110"/>
    </source>
</evidence>
<proteinExistence type="predicted"/>
<dbReference type="Gene3D" id="3.40.50.2300">
    <property type="match status" value="1"/>
</dbReference>
<comment type="caution">
    <text evidence="5">The sequence shown here is derived from an EMBL/GenBank/DDBJ whole genome shotgun (WGS) entry which is preliminary data.</text>
</comment>
<keyword evidence="1 3" id="KW-0597">Phosphoprotein</keyword>
<sequence length="122" mass="13559">MKRILVCDDDLDILDILDYALTDSGWEVVTSFTVDDIIDKVESARPSVIIMDNWIPGVGGIEATQTIKRHPVFNKIPVIYLTANNDIETLAARAGADLSLPKPFDLDNLTRLVEKAYKLKTA</sequence>
<dbReference type="PANTHER" id="PTHR44591:SF14">
    <property type="entry name" value="PROTEIN PILG"/>
    <property type="match status" value="1"/>
</dbReference>
<evidence type="ECO:0000256" key="2">
    <source>
        <dbReference type="ARBA" id="ARBA00023012"/>
    </source>
</evidence>
<dbReference type="EMBL" id="JBHUHZ010000002">
    <property type="protein sequence ID" value="MFD2163378.1"/>
    <property type="molecule type" value="Genomic_DNA"/>
</dbReference>
<dbReference type="PROSITE" id="PS50110">
    <property type="entry name" value="RESPONSE_REGULATORY"/>
    <property type="match status" value="1"/>
</dbReference>